<dbReference type="RefSeq" id="WP_378220787.1">
    <property type="nucleotide sequence ID" value="NZ_JBHRTK010000012.1"/>
</dbReference>
<keyword evidence="3" id="KW-0238">DNA-binding</keyword>
<evidence type="ECO:0000256" key="2">
    <source>
        <dbReference type="ARBA" id="ARBA00023015"/>
    </source>
</evidence>
<keyword evidence="8" id="KW-1185">Reference proteome</keyword>
<dbReference type="InterPro" id="IPR036390">
    <property type="entry name" value="WH_DNA-bd_sf"/>
</dbReference>
<protein>
    <submittedName>
        <fullName evidence="7">LysR family transcriptional regulator</fullName>
    </submittedName>
</protein>
<evidence type="ECO:0000256" key="1">
    <source>
        <dbReference type="ARBA" id="ARBA00009437"/>
    </source>
</evidence>
<dbReference type="Pfam" id="PF00126">
    <property type="entry name" value="HTH_1"/>
    <property type="match status" value="1"/>
</dbReference>
<evidence type="ECO:0000313" key="8">
    <source>
        <dbReference type="Proteomes" id="UP001595583"/>
    </source>
</evidence>
<gene>
    <name evidence="7" type="ORF">ACFOHJ_12275</name>
</gene>
<feature type="region of interest" description="Disordered" evidence="5">
    <location>
        <begin position="299"/>
        <end position="324"/>
    </location>
</feature>
<dbReference type="Pfam" id="PF03466">
    <property type="entry name" value="LysR_substrate"/>
    <property type="match status" value="1"/>
</dbReference>
<dbReference type="EMBL" id="JBHRTK010000012">
    <property type="protein sequence ID" value="MFC3206993.1"/>
    <property type="molecule type" value="Genomic_DNA"/>
</dbReference>
<dbReference type="InterPro" id="IPR005119">
    <property type="entry name" value="LysR_subst-bd"/>
</dbReference>
<organism evidence="7 8">
    <name type="scientific">Aquamicrobium soli</name>
    <dbReference type="NCBI Taxonomy" id="1811518"/>
    <lineage>
        <taxon>Bacteria</taxon>
        <taxon>Pseudomonadati</taxon>
        <taxon>Pseudomonadota</taxon>
        <taxon>Alphaproteobacteria</taxon>
        <taxon>Hyphomicrobiales</taxon>
        <taxon>Phyllobacteriaceae</taxon>
        <taxon>Aquamicrobium</taxon>
    </lineage>
</organism>
<evidence type="ECO:0000256" key="3">
    <source>
        <dbReference type="ARBA" id="ARBA00023125"/>
    </source>
</evidence>
<dbReference type="SUPFAM" id="SSF46785">
    <property type="entry name" value="Winged helix' DNA-binding domain"/>
    <property type="match status" value="1"/>
</dbReference>
<dbReference type="InterPro" id="IPR000847">
    <property type="entry name" value="LysR_HTH_N"/>
</dbReference>
<dbReference type="PROSITE" id="PS50931">
    <property type="entry name" value="HTH_LYSR"/>
    <property type="match status" value="1"/>
</dbReference>
<dbReference type="PANTHER" id="PTHR30419">
    <property type="entry name" value="HTH-TYPE TRANSCRIPTIONAL REGULATOR YBHD"/>
    <property type="match status" value="1"/>
</dbReference>
<evidence type="ECO:0000259" key="6">
    <source>
        <dbReference type="PROSITE" id="PS50931"/>
    </source>
</evidence>
<evidence type="ECO:0000256" key="5">
    <source>
        <dbReference type="SAM" id="MobiDB-lite"/>
    </source>
</evidence>
<name>A0ABV7KES2_9HYPH</name>
<accession>A0ABV7KES2</accession>
<dbReference type="Proteomes" id="UP001595583">
    <property type="component" value="Unassembled WGS sequence"/>
</dbReference>
<dbReference type="SUPFAM" id="SSF53850">
    <property type="entry name" value="Periplasmic binding protein-like II"/>
    <property type="match status" value="1"/>
</dbReference>
<keyword evidence="4" id="KW-0804">Transcription</keyword>
<evidence type="ECO:0000313" key="7">
    <source>
        <dbReference type="EMBL" id="MFC3206993.1"/>
    </source>
</evidence>
<comment type="caution">
    <text evidence="7">The sequence shown here is derived from an EMBL/GenBank/DDBJ whole genome shotgun (WGS) entry which is preliminary data.</text>
</comment>
<keyword evidence="2" id="KW-0805">Transcription regulation</keyword>
<reference evidence="8" key="1">
    <citation type="journal article" date="2019" name="Int. J. Syst. Evol. Microbiol.">
        <title>The Global Catalogue of Microorganisms (GCM) 10K type strain sequencing project: providing services to taxonomists for standard genome sequencing and annotation.</title>
        <authorList>
            <consortium name="The Broad Institute Genomics Platform"/>
            <consortium name="The Broad Institute Genome Sequencing Center for Infectious Disease"/>
            <person name="Wu L."/>
            <person name="Ma J."/>
        </authorList>
    </citation>
    <scope>NUCLEOTIDE SEQUENCE [LARGE SCALE GENOMIC DNA]</scope>
    <source>
        <strain evidence="8">KCTC 52165</strain>
    </source>
</reference>
<dbReference type="CDD" id="cd08423">
    <property type="entry name" value="PBP2_LTTR_like_6"/>
    <property type="match status" value="1"/>
</dbReference>
<evidence type="ECO:0000256" key="4">
    <source>
        <dbReference type="ARBA" id="ARBA00023163"/>
    </source>
</evidence>
<feature type="domain" description="HTH lysR-type" evidence="6">
    <location>
        <begin position="1"/>
        <end position="58"/>
    </location>
</feature>
<dbReference type="InterPro" id="IPR050950">
    <property type="entry name" value="HTH-type_LysR_regulators"/>
</dbReference>
<comment type="similarity">
    <text evidence="1">Belongs to the LysR transcriptional regulatory family.</text>
</comment>
<dbReference type="InterPro" id="IPR036388">
    <property type="entry name" value="WH-like_DNA-bd_sf"/>
</dbReference>
<proteinExistence type="inferred from homology"/>
<dbReference type="Gene3D" id="1.10.10.10">
    <property type="entry name" value="Winged helix-like DNA-binding domain superfamily/Winged helix DNA-binding domain"/>
    <property type="match status" value="1"/>
</dbReference>
<dbReference type="Gene3D" id="3.40.190.290">
    <property type="match status" value="1"/>
</dbReference>
<sequence>MDIARLRALRELSIRKTMAAVAEALYVSPSAVSQQIALLEQEVGIDLIERRGRGVELTVAGRQLVERAERILVELESARADIAELKKVIAGELRVAAFPSVAAALVAGAIHDLHRLHPRLNVQFDEMEPAESLAALRSWQTDLAVIDDLNVPPGALDPNIETVPLIEDVFNAMVSQTHPLANRATVTMSELRDERWALDTASSTYNRMITDACQEAGFTPNIVARCKGFEVTIALIRAGYGVSILPGLRASYDLEDVWVCKIVPEIRRKISLAFRKGEKKSPAVQAFIAQVNERAGARRRFSSGLGRRNETQAESAPDDAVKSP</sequence>